<name>A0A1Y2J8L4_BRAJP</name>
<evidence type="ECO:0000313" key="1">
    <source>
        <dbReference type="EMBL" id="OSJ22804.1"/>
    </source>
</evidence>
<sequence length="260" mass="28740">MRPLVKWGALVAIVSIAPLASVAAIHLRTPPNKLNEAITAIGFHPITPPVLLRAPGSIYHVSPNGQDYDMLCEVSPDRLVGVTRTSSSATQVTSELRKTQYSLDSKVVRSIQSHTDAKLAEAVKLELDDVQVLEISLEDLSIIAEELFRRESCDREVKRYLENGEYVCQGQRVLKASTKYVAAYDNSAAGSVEQTTDLIKNNFDPTVSIQGGQSLSGANLYYGMRLAPRCLSLQEAKRQPRPPSSLWDRLVNHFPSLEFF</sequence>
<organism evidence="1 2">
    <name type="scientific">Bradyrhizobium japonicum</name>
    <dbReference type="NCBI Taxonomy" id="375"/>
    <lineage>
        <taxon>Bacteria</taxon>
        <taxon>Pseudomonadati</taxon>
        <taxon>Pseudomonadota</taxon>
        <taxon>Alphaproteobacteria</taxon>
        <taxon>Hyphomicrobiales</taxon>
        <taxon>Nitrobacteraceae</taxon>
        <taxon>Bradyrhizobium</taxon>
    </lineage>
</organism>
<protein>
    <submittedName>
        <fullName evidence="1">Uncharacterized protein</fullName>
    </submittedName>
</protein>
<comment type="caution">
    <text evidence="1">The sequence shown here is derived from an EMBL/GenBank/DDBJ whole genome shotgun (WGS) entry which is preliminary data.</text>
</comment>
<reference evidence="1 2" key="1">
    <citation type="submission" date="2017-03" db="EMBL/GenBank/DDBJ databases">
        <title>Whole genome sequences of fourteen strains of Bradyrhizobium canariense and one strain of Bradyrhizobium japonicum isolated from Lupinus (Papilionoideae: Genisteae) species in Algeria.</title>
        <authorList>
            <person name="Crovadore J."/>
            <person name="Chekireb D."/>
            <person name="Brachmann A."/>
            <person name="Chablais R."/>
            <person name="Cochard B."/>
            <person name="Lefort F."/>
        </authorList>
    </citation>
    <scope>NUCLEOTIDE SEQUENCE [LARGE SCALE GENOMIC DNA]</scope>
    <source>
        <strain evidence="1 2">UBMA197</strain>
    </source>
</reference>
<dbReference type="AlphaFoldDB" id="A0A1Y2J8L4"/>
<dbReference type="Proteomes" id="UP000193335">
    <property type="component" value="Unassembled WGS sequence"/>
</dbReference>
<dbReference type="EMBL" id="NAFL01000285">
    <property type="protein sequence ID" value="OSJ22804.1"/>
    <property type="molecule type" value="Genomic_DNA"/>
</dbReference>
<evidence type="ECO:0000313" key="2">
    <source>
        <dbReference type="Proteomes" id="UP000193335"/>
    </source>
</evidence>
<proteinExistence type="predicted"/>
<gene>
    <name evidence="1" type="ORF">BSZ19_45235</name>
</gene>
<accession>A0A1Y2J8L4</accession>
<dbReference type="RefSeq" id="WP_085405191.1">
    <property type="nucleotide sequence ID" value="NZ_NAFL01000285.1"/>
</dbReference>